<reference evidence="7 8" key="1">
    <citation type="submission" date="2017-03" db="EMBL/GenBank/DDBJ databases">
        <title>Genome Sequence of Roseovarius mucosus strain SMR3 Isolated from a culture of the Diatom Skeletonema marinoi.</title>
        <authorList>
            <person name="Topel M."/>
            <person name="Pinder M."/>
            <person name="Johansson O.N."/>
            <person name="Kourtchenko O."/>
            <person name="Godhe A."/>
            <person name="Clarke A.K."/>
        </authorList>
    </citation>
    <scope>NUCLEOTIDE SEQUENCE [LARGE SCALE GENOMIC DNA]</scope>
    <source>
        <strain evidence="7 8">SMR3</strain>
    </source>
</reference>
<evidence type="ECO:0000256" key="2">
    <source>
        <dbReference type="ARBA" id="ARBA00023015"/>
    </source>
</evidence>
<keyword evidence="8" id="KW-1185">Reference proteome</keyword>
<organism evidence="7 8">
    <name type="scientific">Roseovarius mucosus</name>
    <dbReference type="NCBI Taxonomy" id="215743"/>
    <lineage>
        <taxon>Bacteria</taxon>
        <taxon>Pseudomonadati</taxon>
        <taxon>Pseudomonadota</taxon>
        <taxon>Alphaproteobacteria</taxon>
        <taxon>Rhodobacterales</taxon>
        <taxon>Roseobacteraceae</taxon>
        <taxon>Roseovarius</taxon>
    </lineage>
</organism>
<dbReference type="GO" id="GO:0032993">
    <property type="term" value="C:protein-DNA complex"/>
    <property type="evidence" value="ECO:0007669"/>
    <property type="project" value="TreeGrafter"/>
</dbReference>
<dbReference type="Gene3D" id="3.40.190.10">
    <property type="entry name" value="Periplasmic binding protein-like II"/>
    <property type="match status" value="2"/>
</dbReference>
<evidence type="ECO:0000313" key="7">
    <source>
        <dbReference type="EMBL" id="ARE85439.1"/>
    </source>
</evidence>
<name>A0A1V0RUM3_9RHOB</name>
<feature type="domain" description="HTH lysR-type" evidence="6">
    <location>
        <begin position="5"/>
        <end position="62"/>
    </location>
</feature>
<dbReference type="InterPro" id="IPR005119">
    <property type="entry name" value="LysR_subst-bd"/>
</dbReference>
<dbReference type="Pfam" id="PF00126">
    <property type="entry name" value="HTH_1"/>
    <property type="match status" value="1"/>
</dbReference>
<dbReference type="Proteomes" id="UP000192273">
    <property type="component" value="Chromosome"/>
</dbReference>
<dbReference type="KEGG" id="rmm:ROSMUCSMR3_03995"/>
<evidence type="ECO:0000256" key="4">
    <source>
        <dbReference type="ARBA" id="ARBA00023159"/>
    </source>
</evidence>
<dbReference type="PANTHER" id="PTHR30346:SF26">
    <property type="entry name" value="HYDROGEN PEROXIDE-INDUCIBLE GENES ACTIVATOR"/>
    <property type="match status" value="1"/>
</dbReference>
<dbReference type="CDD" id="cd08411">
    <property type="entry name" value="PBP2_OxyR"/>
    <property type="match status" value="1"/>
</dbReference>
<evidence type="ECO:0000313" key="8">
    <source>
        <dbReference type="Proteomes" id="UP000192273"/>
    </source>
</evidence>
<dbReference type="FunFam" id="1.10.10.10:FF:000001">
    <property type="entry name" value="LysR family transcriptional regulator"/>
    <property type="match status" value="1"/>
</dbReference>
<dbReference type="Gene3D" id="1.10.10.10">
    <property type="entry name" value="Winged helix-like DNA-binding domain superfamily/Winged helix DNA-binding domain"/>
    <property type="match status" value="1"/>
</dbReference>
<dbReference type="SUPFAM" id="SSF46785">
    <property type="entry name" value="Winged helix' DNA-binding domain"/>
    <property type="match status" value="1"/>
</dbReference>
<keyword evidence="5" id="KW-0804">Transcription</keyword>
<dbReference type="GO" id="GO:0003700">
    <property type="term" value="F:DNA-binding transcription factor activity"/>
    <property type="evidence" value="ECO:0007669"/>
    <property type="project" value="InterPro"/>
</dbReference>
<dbReference type="EMBL" id="CP020474">
    <property type="protein sequence ID" value="ARE85439.1"/>
    <property type="molecule type" value="Genomic_DNA"/>
</dbReference>
<dbReference type="GO" id="GO:0003677">
    <property type="term" value="F:DNA binding"/>
    <property type="evidence" value="ECO:0007669"/>
    <property type="project" value="UniProtKB-KW"/>
</dbReference>
<evidence type="ECO:0000259" key="6">
    <source>
        <dbReference type="PROSITE" id="PS50931"/>
    </source>
</evidence>
<gene>
    <name evidence="7" type="primary">oxyR</name>
    <name evidence="7" type="ORF">ROSMUCSMR3_03995</name>
</gene>
<keyword evidence="3" id="KW-0238">DNA-binding</keyword>
<dbReference type="InterPro" id="IPR000847">
    <property type="entry name" value="LysR_HTH_N"/>
</dbReference>
<keyword evidence="4" id="KW-0010">Activator</keyword>
<dbReference type="PANTHER" id="PTHR30346">
    <property type="entry name" value="TRANSCRIPTIONAL DUAL REGULATOR HCAR-RELATED"/>
    <property type="match status" value="1"/>
</dbReference>
<sequence length="334" mass="36092">MDMNITLRQLGYFKALAEQRNFGRAAEVVNISQPALSVQIKEMETTLGQKLVERRARDVVLTPFGRLILAHALRVLDEMQALSEAARWQGGLAGRLSLGIIPTIAPYILPGVLEALRSRDISLDVQVREAKTDQLIADIQGGQLDAAILARPVGAEGLRERLLFEDRFLLAGTSVRLAALGQGAEALRPTSLVHSPLLLLEEGHCLTDQALEVCGRGRGHAQIDMGASSLGTLSRLVAAGFGLTLMPEIAAATEVRAAPGINLRRFGPPEPARQIVLVRRQSTQDEVWFEKLAEVLETAGAALIALARAEVPEPTAAMRPAPHAAQVDIYRDTH</sequence>
<protein>
    <submittedName>
        <fullName evidence="7">Hydrogen peroxide-inducible genes activator</fullName>
    </submittedName>
</protein>
<evidence type="ECO:0000256" key="3">
    <source>
        <dbReference type="ARBA" id="ARBA00023125"/>
    </source>
</evidence>
<evidence type="ECO:0000256" key="5">
    <source>
        <dbReference type="ARBA" id="ARBA00023163"/>
    </source>
</evidence>
<evidence type="ECO:0000256" key="1">
    <source>
        <dbReference type="ARBA" id="ARBA00009437"/>
    </source>
</evidence>
<dbReference type="InterPro" id="IPR036390">
    <property type="entry name" value="WH_DNA-bd_sf"/>
</dbReference>
<dbReference type="AlphaFoldDB" id="A0A1V0RUM3"/>
<accession>A0A1V0RUM3</accession>
<dbReference type="Pfam" id="PF03466">
    <property type="entry name" value="LysR_substrate"/>
    <property type="match status" value="1"/>
</dbReference>
<dbReference type="PROSITE" id="PS50931">
    <property type="entry name" value="HTH_LYSR"/>
    <property type="match status" value="1"/>
</dbReference>
<dbReference type="PRINTS" id="PR00039">
    <property type="entry name" value="HTHLYSR"/>
</dbReference>
<keyword evidence="2" id="KW-0805">Transcription regulation</keyword>
<proteinExistence type="inferred from homology"/>
<dbReference type="OrthoDB" id="9775392at2"/>
<dbReference type="InterPro" id="IPR036388">
    <property type="entry name" value="WH-like_DNA-bd_sf"/>
</dbReference>
<comment type="similarity">
    <text evidence="1">Belongs to the LysR transcriptional regulatory family.</text>
</comment>
<dbReference type="SUPFAM" id="SSF53850">
    <property type="entry name" value="Periplasmic binding protein-like II"/>
    <property type="match status" value="1"/>
</dbReference>